<dbReference type="AlphaFoldDB" id="A0AAE1LHS7"/>
<sequence length="106" mass="12390">MVIAFVCDGASTNRAFIKLHTPAKVTSSRVVFDTVNKHVPDRLLYFFSDVPHLLKTLRNAFFNSRKTPRNKKKNPQLLRKNGEYIVWDTIIKLYLSKKRQDLKEIV</sequence>
<evidence type="ECO:0000313" key="1">
    <source>
        <dbReference type="EMBL" id="KAK3919925.1"/>
    </source>
</evidence>
<gene>
    <name evidence="1" type="ORF">KUF71_009211</name>
</gene>
<keyword evidence="2" id="KW-1185">Reference proteome</keyword>
<accession>A0AAE1LHS7</accession>
<name>A0AAE1LHS7_9NEOP</name>
<protein>
    <submittedName>
        <fullName evidence="1">Transposable element P transposase</fullName>
    </submittedName>
</protein>
<evidence type="ECO:0000313" key="2">
    <source>
        <dbReference type="Proteomes" id="UP001219518"/>
    </source>
</evidence>
<reference evidence="1" key="2">
    <citation type="journal article" date="2023" name="BMC Genomics">
        <title>Pest status, molecular evolution, and epigenetic factors derived from the genome assembly of Frankliniella fusca, a thysanopteran phytovirus vector.</title>
        <authorList>
            <person name="Catto M.A."/>
            <person name="Labadie P.E."/>
            <person name="Jacobson A.L."/>
            <person name="Kennedy G.G."/>
            <person name="Srinivasan R."/>
            <person name="Hunt B.G."/>
        </authorList>
    </citation>
    <scope>NUCLEOTIDE SEQUENCE</scope>
    <source>
        <strain evidence="1">PL_HMW_Pooled</strain>
    </source>
</reference>
<proteinExistence type="predicted"/>
<dbReference type="EMBL" id="JAHWGI010000985">
    <property type="protein sequence ID" value="KAK3919925.1"/>
    <property type="molecule type" value="Genomic_DNA"/>
</dbReference>
<organism evidence="1 2">
    <name type="scientific">Frankliniella fusca</name>
    <dbReference type="NCBI Taxonomy" id="407009"/>
    <lineage>
        <taxon>Eukaryota</taxon>
        <taxon>Metazoa</taxon>
        <taxon>Ecdysozoa</taxon>
        <taxon>Arthropoda</taxon>
        <taxon>Hexapoda</taxon>
        <taxon>Insecta</taxon>
        <taxon>Pterygota</taxon>
        <taxon>Neoptera</taxon>
        <taxon>Paraneoptera</taxon>
        <taxon>Thysanoptera</taxon>
        <taxon>Terebrantia</taxon>
        <taxon>Thripoidea</taxon>
        <taxon>Thripidae</taxon>
        <taxon>Frankliniella</taxon>
    </lineage>
</organism>
<reference evidence="1" key="1">
    <citation type="submission" date="2021-07" db="EMBL/GenBank/DDBJ databases">
        <authorList>
            <person name="Catto M.A."/>
            <person name="Jacobson A."/>
            <person name="Kennedy G."/>
            <person name="Labadie P."/>
            <person name="Hunt B.G."/>
            <person name="Srinivasan R."/>
        </authorList>
    </citation>
    <scope>NUCLEOTIDE SEQUENCE</scope>
    <source>
        <strain evidence="1">PL_HMW_Pooled</strain>
        <tissue evidence="1">Head</tissue>
    </source>
</reference>
<dbReference type="Proteomes" id="UP001219518">
    <property type="component" value="Unassembled WGS sequence"/>
</dbReference>
<comment type="caution">
    <text evidence="1">The sequence shown here is derived from an EMBL/GenBank/DDBJ whole genome shotgun (WGS) entry which is preliminary data.</text>
</comment>